<comment type="caution">
    <text evidence="2">The sequence shown here is derived from an EMBL/GenBank/DDBJ whole genome shotgun (WGS) entry which is preliminary data.</text>
</comment>
<reference evidence="2" key="1">
    <citation type="submission" date="2014-12" db="EMBL/GenBank/DDBJ databases">
        <authorList>
            <person name="Huang H.-H."/>
            <person name="Chen S.-C."/>
            <person name="Lai M.-C."/>
        </authorList>
    </citation>
    <scope>NUCLEOTIDE SEQUENCE</scope>
    <source>
        <strain evidence="2">K1F9705b</strain>
    </source>
</reference>
<evidence type="ECO:0000256" key="1">
    <source>
        <dbReference type="SAM" id="Phobius"/>
    </source>
</evidence>
<feature type="transmembrane region" description="Helical" evidence="1">
    <location>
        <begin position="20"/>
        <end position="42"/>
    </location>
</feature>
<proteinExistence type="predicted"/>
<organism evidence="2 3">
    <name type="scientific">Methanocalculus chunghsingensis</name>
    <dbReference type="NCBI Taxonomy" id="156457"/>
    <lineage>
        <taxon>Archaea</taxon>
        <taxon>Methanobacteriati</taxon>
        <taxon>Methanobacteriota</taxon>
        <taxon>Stenosarchaea group</taxon>
        <taxon>Methanomicrobia</taxon>
        <taxon>Methanomicrobiales</taxon>
        <taxon>Methanocalculaceae</taxon>
        <taxon>Methanocalculus</taxon>
    </lineage>
</organism>
<dbReference type="AlphaFoldDB" id="A0A8J7W8C7"/>
<sequence length="311" mass="34794">MLRRPNRSDRRHADDALSEVIGFILILALITIFLSIWMTYVIPAEGRQQEIEHMNYVRDWFTQYKVTADSLWINHGEDKALTGMTFSNSLVLGSQGGATQAGGLFMPLMRPIGSTGGIAVRNYDADGGQERIEIHVDGESINFSLGRLEYETANNYWVSQTYYYQMGGVFLKQPNIGTVSRVAPLINFKKDAGLIDIYITVIQVVEGGRAGISGQGPVRIDTELDSVIEYEPLSNSDVRIEFYLTDLKDAEGWWKTLREERIQAGLTESECPITLDQSIKIVSIDPQLTTGIHYRTVRYNVSLQSVATGAE</sequence>
<gene>
    <name evidence="2" type="ORF">RJ53_00320</name>
</gene>
<keyword evidence="3" id="KW-1185">Reference proteome</keyword>
<name>A0A8J7W8C7_9EURY</name>
<keyword evidence="1" id="KW-0472">Membrane</keyword>
<evidence type="ECO:0000313" key="2">
    <source>
        <dbReference type="EMBL" id="MBR1368017.1"/>
    </source>
</evidence>
<dbReference type="Proteomes" id="UP000730161">
    <property type="component" value="Unassembled WGS sequence"/>
</dbReference>
<evidence type="ECO:0000313" key="3">
    <source>
        <dbReference type="Proteomes" id="UP000730161"/>
    </source>
</evidence>
<dbReference type="OrthoDB" id="117273at2157"/>
<keyword evidence="1" id="KW-1133">Transmembrane helix</keyword>
<dbReference type="EMBL" id="JWHL01000001">
    <property type="protein sequence ID" value="MBR1368017.1"/>
    <property type="molecule type" value="Genomic_DNA"/>
</dbReference>
<keyword evidence="1" id="KW-0812">Transmembrane</keyword>
<protein>
    <submittedName>
        <fullName evidence="2">Uncharacterized protein</fullName>
    </submittedName>
</protein>
<accession>A0A8J7W8C7</accession>